<keyword evidence="3" id="KW-1185">Reference proteome</keyword>
<proteinExistence type="predicted"/>
<dbReference type="OrthoDB" id="2522477at2759"/>
<evidence type="ECO:0000313" key="3">
    <source>
        <dbReference type="Proteomes" id="UP000053317"/>
    </source>
</evidence>
<comment type="caution">
    <text evidence="2">The sequence shown here is derived from an EMBL/GenBank/DDBJ whole genome shotgun (WGS) entry which is preliminary data.</text>
</comment>
<sequence length="566" mass="64296">MYHKIVITLGNKARKIAQALRADAQRAQLIEDLLISCPFDQWQGIENLQPYLPAMSRLHTLRLETPDCNTKDAADRVHWRRIQAKSEETFRHSSLLNVPTGRRLAGLRSCTIHFVDHTTSLYILTEYSSLLLHPSLESLSLSCAAISSELTSSLAKYQSTTALKSLKLEQCDFSVEGLKAVLSVPASLKKLHVSENFHPPTLGPVLPSQLIDCLSPQVHSLSELTLLLAHPRTDTQFHLDDDEIYDLKKFESLTRLHFGQIPFYVFVIAHADLQDNFHRRSRINLNRLNFPPNLEVFKYSNIQTYGYEENIEKLQNTFFWNRHFTAASLFSKSLETTSHSSDQEYRRLRSVQIVLPLHSRSHVDPEYLRKLARPAADFLLHGIRFQVYDTDEPRGYIPPFLYGEFSPSHSVMVDSYRIIYHELSKNDFSKKRKHDSVSQDSAKESTTLPNEDKEDTSPELGFEHAIYPPARYRADMVASRAARRVGQPIDVSWLATLTNGAVEWQLLGLLNDPAPGVNLGAEIPDDDDLFALAADPATADEHPMGPNDANDGEFVPEDDWHDDEDE</sequence>
<evidence type="ECO:0000256" key="1">
    <source>
        <dbReference type="SAM" id="MobiDB-lite"/>
    </source>
</evidence>
<dbReference type="Proteomes" id="UP000053317">
    <property type="component" value="Unassembled WGS sequence"/>
</dbReference>
<dbReference type="InterPro" id="IPR032675">
    <property type="entry name" value="LRR_dom_sf"/>
</dbReference>
<feature type="region of interest" description="Disordered" evidence="1">
    <location>
        <begin position="534"/>
        <end position="566"/>
    </location>
</feature>
<name>A0A0G2EQR2_PHACM</name>
<gene>
    <name evidence="2" type="ORF">UCRPC4_g02434</name>
</gene>
<protein>
    <submittedName>
        <fullName evidence="2">Uncharacterized protein</fullName>
    </submittedName>
</protein>
<accession>A0A0G2EQR2</accession>
<dbReference type="EMBL" id="LCWF01000059">
    <property type="protein sequence ID" value="KKY24476.1"/>
    <property type="molecule type" value="Genomic_DNA"/>
</dbReference>
<evidence type="ECO:0000313" key="2">
    <source>
        <dbReference type="EMBL" id="KKY24476.1"/>
    </source>
</evidence>
<organism evidence="2 3">
    <name type="scientific">Phaeomoniella chlamydospora</name>
    <name type="common">Phaeoacremonium chlamydosporum</name>
    <dbReference type="NCBI Taxonomy" id="158046"/>
    <lineage>
        <taxon>Eukaryota</taxon>
        <taxon>Fungi</taxon>
        <taxon>Dikarya</taxon>
        <taxon>Ascomycota</taxon>
        <taxon>Pezizomycotina</taxon>
        <taxon>Eurotiomycetes</taxon>
        <taxon>Chaetothyriomycetidae</taxon>
        <taxon>Phaeomoniellales</taxon>
        <taxon>Phaeomoniellaceae</taxon>
        <taxon>Phaeomoniella</taxon>
    </lineage>
</organism>
<reference evidence="2 3" key="1">
    <citation type="submission" date="2015-05" db="EMBL/GenBank/DDBJ databases">
        <title>Distinctive expansion of gene families associated with plant cell wall degradation and secondary metabolism in the genomes of grapevine trunk pathogens.</title>
        <authorList>
            <person name="Lawrence D.P."/>
            <person name="Travadon R."/>
            <person name="Rolshausen P.E."/>
            <person name="Baumgartner K."/>
        </authorList>
    </citation>
    <scope>NUCLEOTIDE SEQUENCE [LARGE SCALE GENOMIC DNA]</scope>
    <source>
        <strain evidence="2">UCRPC4</strain>
    </source>
</reference>
<feature type="compositionally biased region" description="Basic and acidic residues" evidence="1">
    <location>
        <begin position="430"/>
        <end position="443"/>
    </location>
</feature>
<feature type="region of interest" description="Disordered" evidence="1">
    <location>
        <begin position="430"/>
        <end position="461"/>
    </location>
</feature>
<reference evidence="2 3" key="2">
    <citation type="submission" date="2015-05" db="EMBL/GenBank/DDBJ databases">
        <authorList>
            <person name="Morales-Cruz A."/>
            <person name="Amrine K.C."/>
            <person name="Cantu D."/>
        </authorList>
    </citation>
    <scope>NUCLEOTIDE SEQUENCE [LARGE SCALE GENOMIC DNA]</scope>
    <source>
        <strain evidence="2">UCRPC4</strain>
    </source>
</reference>
<dbReference type="SUPFAM" id="SSF52047">
    <property type="entry name" value="RNI-like"/>
    <property type="match status" value="1"/>
</dbReference>
<dbReference type="AlphaFoldDB" id="A0A0G2EQR2"/>
<feature type="compositionally biased region" description="Acidic residues" evidence="1">
    <location>
        <begin position="550"/>
        <end position="566"/>
    </location>
</feature>
<dbReference type="Gene3D" id="3.80.10.10">
    <property type="entry name" value="Ribonuclease Inhibitor"/>
    <property type="match status" value="1"/>
</dbReference>